<dbReference type="PANTHER" id="PTHR33678:SF1">
    <property type="entry name" value="BLL1576 PROTEIN"/>
    <property type="match status" value="1"/>
</dbReference>
<accession>A8S0A3</accession>
<protein>
    <submittedName>
        <fullName evidence="3">Uncharacterized protein</fullName>
    </submittedName>
</protein>
<dbReference type="InterPro" id="IPR039552">
    <property type="entry name" value="IS66_C"/>
</dbReference>
<dbReference type="PaxDb" id="411902-CLOBOL_05623"/>
<evidence type="ECO:0000313" key="3">
    <source>
        <dbReference type="EMBL" id="EDP14016.1"/>
    </source>
</evidence>
<dbReference type="HOGENOM" id="CLU_023034_5_2_9"/>
<feature type="domain" description="Transposase IS66 C-terminal" evidence="2">
    <location>
        <begin position="100"/>
        <end position="141"/>
    </location>
</feature>
<organism evidence="3 4">
    <name type="scientific">Enterocloster bolteae (strain ATCC BAA-613 / DSM 15670 / CCUG 46953 / JCM 12243 / WAL 16351)</name>
    <name type="common">Clostridium bolteae</name>
    <dbReference type="NCBI Taxonomy" id="411902"/>
    <lineage>
        <taxon>Bacteria</taxon>
        <taxon>Bacillati</taxon>
        <taxon>Bacillota</taxon>
        <taxon>Clostridia</taxon>
        <taxon>Lachnospirales</taxon>
        <taxon>Lachnospiraceae</taxon>
        <taxon>Enterocloster</taxon>
    </lineage>
</organism>
<dbReference type="InterPro" id="IPR052344">
    <property type="entry name" value="Transposase-related"/>
</dbReference>
<evidence type="ECO:0000259" key="1">
    <source>
        <dbReference type="Pfam" id="PF03050"/>
    </source>
</evidence>
<dbReference type="eggNOG" id="COG4974">
    <property type="taxonomic scope" value="Bacteria"/>
</dbReference>
<reference evidence="3 4" key="1">
    <citation type="submission" date="2007-08" db="EMBL/GenBank/DDBJ databases">
        <authorList>
            <person name="Fulton L."/>
            <person name="Clifton S."/>
            <person name="Fulton B."/>
            <person name="Xu J."/>
            <person name="Minx P."/>
            <person name="Pepin K.H."/>
            <person name="Johnson M."/>
            <person name="Thiruvilangam P."/>
            <person name="Bhonagiri V."/>
            <person name="Nash W.E."/>
            <person name="Mardis E.R."/>
            <person name="Wilson R.K."/>
        </authorList>
    </citation>
    <scope>NUCLEOTIDE SEQUENCE [LARGE SCALE GENOMIC DNA]</scope>
    <source>
        <strain evidence="4">ATCC BAA-613 / DSM 15670 / CCUG 46953 / JCM 12243 / WAL 16351</strain>
    </source>
</reference>
<comment type="caution">
    <text evidence="3">The sequence shown here is derived from an EMBL/GenBank/DDBJ whole genome shotgun (WGS) entry which is preliminary data.</text>
</comment>
<evidence type="ECO:0000259" key="2">
    <source>
        <dbReference type="Pfam" id="PF13817"/>
    </source>
</evidence>
<dbReference type="AlphaFoldDB" id="A8S0A3"/>
<proteinExistence type="predicted"/>
<feature type="domain" description="Transposase IS66 central" evidence="1">
    <location>
        <begin position="3"/>
        <end position="93"/>
    </location>
</feature>
<dbReference type="InterPro" id="IPR004291">
    <property type="entry name" value="Transposase_IS66_central"/>
</dbReference>
<evidence type="ECO:0000313" key="4">
    <source>
        <dbReference type="Proteomes" id="UP000005396"/>
    </source>
</evidence>
<name>A8S0A3_ENTBW</name>
<dbReference type="Pfam" id="PF13817">
    <property type="entry name" value="DDE_Tnp_IS66_C"/>
    <property type="match status" value="1"/>
</dbReference>
<dbReference type="PANTHER" id="PTHR33678">
    <property type="entry name" value="BLL1576 PROTEIN"/>
    <property type="match status" value="1"/>
</dbReference>
<reference evidence="3 4" key="2">
    <citation type="submission" date="2007-09" db="EMBL/GenBank/DDBJ databases">
        <title>Draft genome sequence of Clostridium bolteae (ATCC BAA-613).</title>
        <authorList>
            <person name="Sudarsanam P."/>
            <person name="Ley R."/>
            <person name="Guruge J."/>
            <person name="Turnbaugh P.J."/>
            <person name="Mahowald M."/>
            <person name="Liep D."/>
            <person name="Gordon J."/>
        </authorList>
    </citation>
    <scope>NUCLEOTIDE SEQUENCE [LARGE SCALE GENOMIC DNA]</scope>
    <source>
        <strain evidence="4">ATCC BAA-613 / DSM 15670 / CCUG 46953 / JCM 12243 / WAL 16351</strain>
    </source>
</reference>
<sequence length="158" mass="18219">MKPDDRKKQRQINLKPLVEAFFAWAKEIQTSSRLTKGKTLEGSNYCINQEEALKVFLDDGEVPLDNNATEGSLRSFCLHKHAWKLIDSIDGAQSSAIIYSITETAKANNLNPFRYLEYILTVMKDHQEDTDYRFMEELLPWSEQLPEICKSKTKTTNV</sequence>
<dbReference type="Pfam" id="PF03050">
    <property type="entry name" value="DDE_Tnp_IS66"/>
    <property type="match status" value="1"/>
</dbReference>
<gene>
    <name evidence="3" type="ORF">CLOBOL_05623</name>
</gene>
<dbReference type="Proteomes" id="UP000005396">
    <property type="component" value="Unassembled WGS sequence"/>
</dbReference>
<dbReference type="EMBL" id="ABCC02000042">
    <property type="protein sequence ID" value="EDP14016.1"/>
    <property type="molecule type" value="Genomic_DNA"/>
</dbReference>